<dbReference type="SUPFAM" id="SSF52210">
    <property type="entry name" value="Succinyl-CoA synthetase domains"/>
    <property type="match status" value="1"/>
</dbReference>
<dbReference type="AlphaFoldDB" id="A0A1M7NFT4"/>
<dbReference type="InterPro" id="IPR016102">
    <property type="entry name" value="Succinyl-CoA_synth-like"/>
</dbReference>
<dbReference type="Proteomes" id="UP000184111">
    <property type="component" value="Unassembled WGS sequence"/>
</dbReference>
<protein>
    <submittedName>
        <fullName evidence="2">Uncharacterized protein</fullName>
    </submittedName>
</protein>
<dbReference type="EMBL" id="FRBI01000018">
    <property type="protein sequence ID" value="SHN02589.1"/>
    <property type="molecule type" value="Genomic_DNA"/>
</dbReference>
<gene>
    <name evidence="2" type="ORF">SAMN05216499_118118</name>
</gene>
<name>A0A1M7NFT4_9ACTN</name>
<accession>A0A1M7NFT4</accession>
<reference evidence="2 3" key="1">
    <citation type="submission" date="2016-11" db="EMBL/GenBank/DDBJ databases">
        <authorList>
            <person name="Jaros S."/>
            <person name="Januszkiewicz K."/>
            <person name="Wedrychowicz H."/>
        </authorList>
    </citation>
    <scope>NUCLEOTIDE SEQUENCE [LARGE SCALE GENOMIC DNA]</scope>
    <source>
        <strain evidence="2 3">CGMCC 4.2025</strain>
    </source>
</reference>
<feature type="region of interest" description="Disordered" evidence="1">
    <location>
        <begin position="201"/>
        <end position="229"/>
    </location>
</feature>
<sequence length="229" mass="24640">MSTTPAAAEAPGRILVVGRSPGVLVAAVDILRAKGYEANATNQFDQVLDDYDVTDLDVMVFGGMVPAETKQHLREEVSKRNPRVDFIQGLAGIPGVIAAQVEAGTSDGRRGQDGARIAYDVDRRRVQVTLREPAHVTADAFWHTSFTPPEPKSTSARVLDDSLDAGPHEIQLPDEVPSEASFLAVAAGDQVRVFTVGEMPKAVRRSVPTSTSDKRITEADPVTTRSDDH</sequence>
<proteinExistence type="predicted"/>
<dbReference type="RefSeq" id="WP_073501127.1">
    <property type="nucleotide sequence ID" value="NZ_FRBI01000018.1"/>
</dbReference>
<evidence type="ECO:0000313" key="3">
    <source>
        <dbReference type="Proteomes" id="UP000184111"/>
    </source>
</evidence>
<evidence type="ECO:0000313" key="2">
    <source>
        <dbReference type="EMBL" id="SHN02589.1"/>
    </source>
</evidence>
<dbReference type="STRING" id="310782.SAMN05216499_118118"/>
<evidence type="ECO:0000256" key="1">
    <source>
        <dbReference type="SAM" id="MobiDB-lite"/>
    </source>
</evidence>
<dbReference type="OrthoDB" id="3685339at2"/>
<keyword evidence="3" id="KW-1185">Reference proteome</keyword>
<organism evidence="2 3">
    <name type="scientific">Actinacidiphila paucisporea</name>
    <dbReference type="NCBI Taxonomy" id="310782"/>
    <lineage>
        <taxon>Bacteria</taxon>
        <taxon>Bacillati</taxon>
        <taxon>Actinomycetota</taxon>
        <taxon>Actinomycetes</taxon>
        <taxon>Kitasatosporales</taxon>
        <taxon>Streptomycetaceae</taxon>
        <taxon>Actinacidiphila</taxon>
    </lineage>
</organism>